<reference evidence="2 3" key="1">
    <citation type="journal article" date="2020" name="Sci. Rep.">
        <title>A novel cyanobacterial geosmin producer, revising GeoA distribution and dispersion patterns in Bacteria.</title>
        <authorList>
            <person name="Churro C."/>
            <person name="Semedo-Aguiar A.P."/>
            <person name="Silva A.D."/>
            <person name="Pereira-Leal J.B."/>
            <person name="Leite R.B."/>
        </authorList>
    </citation>
    <scope>NUCLEOTIDE SEQUENCE [LARGE SCALE GENOMIC DNA]</scope>
    <source>
        <strain evidence="2 3">IPMA8</strain>
    </source>
</reference>
<evidence type="ECO:0000259" key="1">
    <source>
        <dbReference type="Pfam" id="PF13468"/>
    </source>
</evidence>
<organism evidence="2 3">
    <name type="scientific">Microcoleus asticus IPMA8</name>
    <dbReference type="NCBI Taxonomy" id="2563858"/>
    <lineage>
        <taxon>Bacteria</taxon>
        <taxon>Bacillati</taxon>
        <taxon>Cyanobacteriota</taxon>
        <taxon>Cyanophyceae</taxon>
        <taxon>Oscillatoriophycideae</taxon>
        <taxon>Oscillatoriales</taxon>
        <taxon>Microcoleaceae</taxon>
        <taxon>Microcoleus</taxon>
        <taxon>Microcoleus asticus</taxon>
    </lineage>
</organism>
<gene>
    <name evidence="2" type="ORF">E5S67_00990</name>
</gene>
<keyword evidence="3" id="KW-1185">Reference proteome</keyword>
<dbReference type="InterPro" id="IPR025870">
    <property type="entry name" value="Glyoxalase-like_dom"/>
</dbReference>
<feature type="domain" description="Glyoxalase-like" evidence="1">
    <location>
        <begin position="34"/>
        <end position="137"/>
    </location>
</feature>
<dbReference type="Pfam" id="PF13468">
    <property type="entry name" value="Glyoxalase_3"/>
    <property type="match status" value="1"/>
</dbReference>
<evidence type="ECO:0000313" key="3">
    <source>
        <dbReference type="Proteomes" id="UP000702425"/>
    </source>
</evidence>
<comment type="caution">
    <text evidence="2">The sequence shown here is derived from an EMBL/GenBank/DDBJ whole genome shotgun (WGS) entry which is preliminary data.</text>
</comment>
<evidence type="ECO:0000313" key="2">
    <source>
        <dbReference type="EMBL" id="NQE33272.1"/>
    </source>
</evidence>
<dbReference type="Proteomes" id="UP000702425">
    <property type="component" value="Unassembled WGS sequence"/>
</dbReference>
<dbReference type="EMBL" id="SRRZ01000012">
    <property type="protein sequence ID" value="NQE33272.1"/>
    <property type="molecule type" value="Genomic_DNA"/>
</dbReference>
<dbReference type="RefSeq" id="WP_339382717.1">
    <property type="nucleotide sequence ID" value="NZ_CAWPPK010000024.1"/>
</dbReference>
<dbReference type="Gene3D" id="3.10.180.10">
    <property type="entry name" value="2,3-Dihydroxybiphenyl 1,2-Dioxygenase, domain 1"/>
    <property type="match status" value="1"/>
</dbReference>
<protein>
    <recommendedName>
        <fullName evidence="1">Glyoxalase-like domain-containing protein</fullName>
    </recommendedName>
</protein>
<proteinExistence type="predicted"/>
<dbReference type="InterPro" id="IPR029068">
    <property type="entry name" value="Glyas_Bleomycin-R_OHBP_Dase"/>
</dbReference>
<accession>A0ABX2CU90</accession>
<name>A0ABX2CU90_9CYAN</name>
<sequence length="252" mass="28405">MQYKRGDRKKSNHRGLKLLELAIDSLNNAMTFEFDHLFILTDIGASEANHLSSFGLVEGSSRIHRGQGTANRCFFFHNAMLELLWIHDPEEAQSEPIHQTRLWERSTNRNNGACPFGICLRPAQGSEDTVAFSSWAYRPPYLSETMSIAVGTNSDVLTEPMLFQISFGKRPDRYSAHKSQPLDHGVGFREITRVELVSPAANNPSPELQAVLETNQIKLRIGTEYFVELGFDGEVQGQKVDFRPGLPLIISW</sequence>